<evidence type="ECO:0000313" key="1">
    <source>
        <dbReference type="EMBL" id="KAL2047010.1"/>
    </source>
</evidence>
<reference evidence="1 2" key="1">
    <citation type="submission" date="2024-09" db="EMBL/GenBank/DDBJ databases">
        <title>Rethinking Asexuality: The Enigmatic Case of Functional Sexual Genes in Lepraria (Stereocaulaceae).</title>
        <authorList>
            <person name="Doellman M."/>
            <person name="Sun Y."/>
            <person name="Barcenas-Pena A."/>
            <person name="Lumbsch H.T."/>
            <person name="Grewe F."/>
        </authorList>
    </citation>
    <scope>NUCLEOTIDE SEQUENCE [LARGE SCALE GENOMIC DNA]</scope>
    <source>
        <strain evidence="1 2">Mercado 3170</strain>
    </source>
</reference>
<accession>A0ABR4AP35</accession>
<evidence type="ECO:0000313" key="2">
    <source>
        <dbReference type="Proteomes" id="UP001590950"/>
    </source>
</evidence>
<comment type="caution">
    <text evidence="1">The sequence shown here is derived from an EMBL/GenBank/DDBJ whole genome shotgun (WGS) entry which is preliminary data.</text>
</comment>
<name>A0ABR4AP35_9LECA</name>
<proteinExistence type="predicted"/>
<sequence length="138" mass="15166">MPISLTKLSIHLLEHLCSVTRYKQSLAVLYEPVKTTFRKAAGTKSSSLLSPFLLRNRAFSLLALAHASIGSLEVLRSASRPHRRPTAAPNKLFFVSQVGGNTAGSALKILEIRSYLHNDGWVHSHLIVTRSGPSKRPI</sequence>
<keyword evidence="2" id="KW-1185">Reference proteome</keyword>
<organism evidence="1 2">
    <name type="scientific">Stereocaulon virgatum</name>
    <dbReference type="NCBI Taxonomy" id="373712"/>
    <lineage>
        <taxon>Eukaryota</taxon>
        <taxon>Fungi</taxon>
        <taxon>Dikarya</taxon>
        <taxon>Ascomycota</taxon>
        <taxon>Pezizomycotina</taxon>
        <taxon>Lecanoromycetes</taxon>
        <taxon>OSLEUM clade</taxon>
        <taxon>Lecanoromycetidae</taxon>
        <taxon>Lecanorales</taxon>
        <taxon>Lecanorineae</taxon>
        <taxon>Stereocaulaceae</taxon>
        <taxon>Stereocaulon</taxon>
    </lineage>
</organism>
<protein>
    <submittedName>
        <fullName evidence="1">Uncharacterized protein</fullName>
    </submittedName>
</protein>
<dbReference type="EMBL" id="JBEFKJ010000003">
    <property type="protein sequence ID" value="KAL2047010.1"/>
    <property type="molecule type" value="Genomic_DNA"/>
</dbReference>
<dbReference type="Proteomes" id="UP001590950">
    <property type="component" value="Unassembled WGS sequence"/>
</dbReference>
<gene>
    <name evidence="1" type="ORF">N7G274_001028</name>
</gene>